<proteinExistence type="predicted"/>
<name>A0ABU5XGL4_9MYCO</name>
<evidence type="ECO:0000313" key="3">
    <source>
        <dbReference type="Proteomes" id="UP001299596"/>
    </source>
</evidence>
<accession>A0ABU5XGL4</accession>
<evidence type="ECO:0000313" key="2">
    <source>
        <dbReference type="EMBL" id="MEB3021298.1"/>
    </source>
</evidence>
<evidence type="ECO:0000256" key="1">
    <source>
        <dbReference type="SAM" id="MobiDB-lite"/>
    </source>
</evidence>
<sequence length="207" mass="21526">MPKTKPADRPLVDLLEQAFTTGLIHPGSGDGPIALPHAMFGNSTMPDEMTRHFAEDAGLPHANIARLVAEAIVDVMEKAGKSGAATIRKAETAARRARRGPNPAPAPVPAAPAPASAPGPRPSIPEGSLAGNMIVTLNGATLMRDLGDWTQRPPEQIAQHLKNPAKAPAWAKALIAAIVDTATTGRAQHVDITTDDQGGWTMQVSAA</sequence>
<protein>
    <recommendedName>
        <fullName evidence="4">DUF222 domain-containing protein</fullName>
    </recommendedName>
</protein>
<dbReference type="Proteomes" id="UP001299596">
    <property type="component" value="Unassembled WGS sequence"/>
</dbReference>
<feature type="compositionally biased region" description="Pro residues" evidence="1">
    <location>
        <begin position="102"/>
        <end position="123"/>
    </location>
</feature>
<reference evidence="2 3" key="1">
    <citation type="submission" date="2023-12" db="EMBL/GenBank/DDBJ databases">
        <title>Description of new species of Mycobacterium terrae complex isolated from sewage at the Sao Paulo Zoological Park Foundation in Brazil.</title>
        <authorList>
            <person name="Romagnoli C.L."/>
            <person name="Conceicao E.C."/>
            <person name="Machado E."/>
            <person name="Barreto L.B.P.F."/>
            <person name="Sharma A."/>
            <person name="Silva N.M."/>
            <person name="Marques L.E."/>
            <person name="Juliana M.A."/>
            <person name="Lourenco M.C.S."/>
            <person name="Digiampietri L.A."/>
            <person name="Suffys P.N."/>
            <person name="Viana-Niero C."/>
        </authorList>
    </citation>
    <scope>NUCLEOTIDE SEQUENCE [LARGE SCALE GENOMIC DNA]</scope>
    <source>
        <strain evidence="2 3">MYC098</strain>
    </source>
</reference>
<organism evidence="2 3">
    <name type="scientific">[Mycobacterium] crassicus</name>
    <dbReference type="NCBI Taxonomy" id="2872309"/>
    <lineage>
        <taxon>Bacteria</taxon>
        <taxon>Bacillati</taxon>
        <taxon>Actinomycetota</taxon>
        <taxon>Actinomycetes</taxon>
        <taxon>Mycobacteriales</taxon>
        <taxon>Mycobacteriaceae</taxon>
        <taxon>Mycolicibacter</taxon>
    </lineage>
</organism>
<dbReference type="EMBL" id="JAYJJR010000005">
    <property type="protein sequence ID" value="MEB3021298.1"/>
    <property type="molecule type" value="Genomic_DNA"/>
</dbReference>
<keyword evidence="3" id="KW-1185">Reference proteome</keyword>
<gene>
    <name evidence="2" type="ORF">K6T79_09590</name>
</gene>
<dbReference type="RefSeq" id="WP_225406319.1">
    <property type="nucleotide sequence ID" value="NZ_JAYJJR010000005.1"/>
</dbReference>
<feature type="region of interest" description="Disordered" evidence="1">
    <location>
        <begin position="82"/>
        <end position="126"/>
    </location>
</feature>
<evidence type="ECO:0008006" key="4">
    <source>
        <dbReference type="Google" id="ProtNLM"/>
    </source>
</evidence>
<comment type="caution">
    <text evidence="2">The sequence shown here is derived from an EMBL/GenBank/DDBJ whole genome shotgun (WGS) entry which is preliminary data.</text>
</comment>